<dbReference type="EMBL" id="CACVAW010000048">
    <property type="protein sequence ID" value="CAA6812373.1"/>
    <property type="molecule type" value="Genomic_DNA"/>
</dbReference>
<dbReference type="AlphaFoldDB" id="A0A6S6TBC2"/>
<gene>
    <name evidence="1" type="ORF">HELGO_WM21477</name>
</gene>
<proteinExistence type="predicted"/>
<name>A0A6S6TBC2_9BACT</name>
<accession>A0A6S6TBC2</accession>
<organism evidence="1">
    <name type="scientific">uncultured Campylobacterales bacterium</name>
    <dbReference type="NCBI Taxonomy" id="352960"/>
    <lineage>
        <taxon>Bacteria</taxon>
        <taxon>Pseudomonadati</taxon>
        <taxon>Campylobacterota</taxon>
        <taxon>Epsilonproteobacteria</taxon>
        <taxon>Campylobacterales</taxon>
        <taxon>environmental samples</taxon>
    </lineage>
</organism>
<reference evidence="1" key="1">
    <citation type="submission" date="2020-01" db="EMBL/GenBank/DDBJ databases">
        <authorList>
            <person name="Meier V. D."/>
            <person name="Meier V D."/>
        </authorList>
    </citation>
    <scope>NUCLEOTIDE SEQUENCE</scope>
    <source>
        <strain evidence="1">HLG_WM_MAG_12</strain>
    </source>
</reference>
<protein>
    <submittedName>
        <fullName evidence="1">Uncharacterized protein</fullName>
    </submittedName>
</protein>
<sequence length="56" mass="6672">MEHDILYVTGKLDSRIRVNDYGITYYRGLLNEKKYRGTYDKIFNKKPKIDNSINSL</sequence>
<evidence type="ECO:0000313" key="1">
    <source>
        <dbReference type="EMBL" id="CAA6812373.1"/>
    </source>
</evidence>